<accession>A0ABU0HIF6</accession>
<comment type="caution">
    <text evidence="2">The sequence shown here is derived from an EMBL/GenBank/DDBJ whole genome shotgun (WGS) entry which is preliminary data.</text>
</comment>
<dbReference type="Proteomes" id="UP001236369">
    <property type="component" value="Unassembled WGS sequence"/>
</dbReference>
<dbReference type="EMBL" id="JAUSVV010000001">
    <property type="protein sequence ID" value="MDQ0441269.1"/>
    <property type="molecule type" value="Genomic_DNA"/>
</dbReference>
<gene>
    <name evidence="2" type="ORF">QO016_000746</name>
</gene>
<organism evidence="2 3">
    <name type="scientific">Methylobacterium persicinum</name>
    <dbReference type="NCBI Taxonomy" id="374426"/>
    <lineage>
        <taxon>Bacteria</taxon>
        <taxon>Pseudomonadati</taxon>
        <taxon>Pseudomonadota</taxon>
        <taxon>Alphaproteobacteria</taxon>
        <taxon>Hyphomicrobiales</taxon>
        <taxon>Methylobacteriaceae</taxon>
        <taxon>Methylobacterium</taxon>
    </lineage>
</organism>
<feature type="compositionally biased region" description="Basic and acidic residues" evidence="1">
    <location>
        <begin position="136"/>
        <end position="146"/>
    </location>
</feature>
<sequence>MTTDPRPAIPTPAATPAVRPVRLAKAKFGGLAVVCAKCAKRQGLPAKAVRKLLKEAYEDLRPARDTGGGKRRKLCVIESGCLGPCPKRAVAVATGTSLAAGRVVLLDPGAGREGARAALLPEFGPIARLGGGADTEGTRDDSSRSP</sequence>
<evidence type="ECO:0000313" key="3">
    <source>
        <dbReference type="Proteomes" id="UP001236369"/>
    </source>
</evidence>
<feature type="region of interest" description="Disordered" evidence="1">
    <location>
        <begin position="125"/>
        <end position="146"/>
    </location>
</feature>
<dbReference type="RefSeq" id="WP_238253274.1">
    <property type="nucleotide sequence ID" value="NZ_BPQX01000075.1"/>
</dbReference>
<evidence type="ECO:0008006" key="4">
    <source>
        <dbReference type="Google" id="ProtNLM"/>
    </source>
</evidence>
<proteinExistence type="predicted"/>
<keyword evidence="3" id="KW-1185">Reference proteome</keyword>
<reference evidence="2 3" key="1">
    <citation type="submission" date="2023-07" db="EMBL/GenBank/DDBJ databases">
        <title>Genomic Encyclopedia of Type Strains, Phase IV (KMG-IV): sequencing the most valuable type-strain genomes for metagenomic binning, comparative biology and taxonomic classification.</title>
        <authorList>
            <person name="Goeker M."/>
        </authorList>
    </citation>
    <scope>NUCLEOTIDE SEQUENCE [LARGE SCALE GENOMIC DNA]</scope>
    <source>
        <strain evidence="2 3">DSM 19562</strain>
    </source>
</reference>
<evidence type="ECO:0000313" key="2">
    <source>
        <dbReference type="EMBL" id="MDQ0441269.1"/>
    </source>
</evidence>
<evidence type="ECO:0000256" key="1">
    <source>
        <dbReference type="SAM" id="MobiDB-lite"/>
    </source>
</evidence>
<protein>
    <recommendedName>
        <fullName evidence="4">(2Fe-2S) ferredoxin domain-containing protein</fullName>
    </recommendedName>
</protein>
<name>A0ABU0HIF6_9HYPH</name>